<accession>A0ABV8YLK7</accession>
<proteinExistence type="predicted"/>
<dbReference type="Proteomes" id="UP001596012">
    <property type="component" value="Unassembled WGS sequence"/>
</dbReference>
<gene>
    <name evidence="1" type="ORF">ACFPH6_10715</name>
</gene>
<dbReference type="RefSeq" id="WP_386340691.1">
    <property type="nucleotide sequence ID" value="NZ_JBHSFG010000018.1"/>
</dbReference>
<organism evidence="1 2">
    <name type="scientific">Streptomyces xiangluensis</name>
    <dbReference type="NCBI Taxonomy" id="2665720"/>
    <lineage>
        <taxon>Bacteria</taxon>
        <taxon>Bacillati</taxon>
        <taxon>Actinomycetota</taxon>
        <taxon>Actinomycetes</taxon>
        <taxon>Kitasatosporales</taxon>
        <taxon>Streptomycetaceae</taxon>
        <taxon>Streptomyces</taxon>
    </lineage>
</organism>
<sequence>MLAQIPPQDILDTFGLTGVVYYPSSRVSTLDQETSAFLSGTGLPANETFAPLADLTDPNLTFSTVPSLKAEFERHSADLPPECAEWEILGQFLCSTVAIDPASGKIYGFPEGEEYYVPLHVDVSSLTHSLIVLEKGKREFKGLRDDPEYTTHTAIAERMTAEVSAIDETPLSTTESEWTRIFEEIAMGMWG</sequence>
<name>A0ABV8YLK7_9ACTN</name>
<dbReference type="InterPro" id="IPR025851">
    <property type="entry name" value="SUKH-4"/>
</dbReference>
<evidence type="ECO:0000313" key="2">
    <source>
        <dbReference type="Proteomes" id="UP001596012"/>
    </source>
</evidence>
<evidence type="ECO:0000313" key="1">
    <source>
        <dbReference type="EMBL" id="MFC4465010.1"/>
    </source>
</evidence>
<comment type="caution">
    <text evidence="1">The sequence shown here is derived from an EMBL/GenBank/DDBJ whole genome shotgun (WGS) entry which is preliminary data.</text>
</comment>
<dbReference type="Pfam" id="PF14435">
    <property type="entry name" value="SUKH-4"/>
    <property type="match status" value="1"/>
</dbReference>
<reference evidence="2" key="1">
    <citation type="journal article" date="2019" name="Int. J. Syst. Evol. Microbiol.">
        <title>The Global Catalogue of Microorganisms (GCM) 10K type strain sequencing project: providing services to taxonomists for standard genome sequencing and annotation.</title>
        <authorList>
            <consortium name="The Broad Institute Genomics Platform"/>
            <consortium name="The Broad Institute Genome Sequencing Center for Infectious Disease"/>
            <person name="Wu L."/>
            <person name="Ma J."/>
        </authorList>
    </citation>
    <scope>NUCLEOTIDE SEQUENCE [LARGE SCALE GENOMIC DNA]</scope>
    <source>
        <strain evidence="2">DT43</strain>
    </source>
</reference>
<protein>
    <submittedName>
        <fullName evidence="1">SUKH-4 family immunity protein</fullName>
    </submittedName>
</protein>
<dbReference type="EMBL" id="JBHSFG010000018">
    <property type="protein sequence ID" value="MFC4465010.1"/>
    <property type="molecule type" value="Genomic_DNA"/>
</dbReference>
<keyword evidence="2" id="KW-1185">Reference proteome</keyword>